<reference evidence="2 3" key="1">
    <citation type="submission" date="2024-09" db="EMBL/GenBank/DDBJ databases">
        <authorList>
            <person name="Sun Q."/>
            <person name="Mori K."/>
        </authorList>
    </citation>
    <scope>NUCLEOTIDE SEQUENCE [LARGE SCALE GENOMIC DNA]</scope>
    <source>
        <strain evidence="2 3">JCM 14321</strain>
    </source>
</reference>
<dbReference type="RefSeq" id="WP_157423099.1">
    <property type="nucleotide sequence ID" value="NZ_BAAANI010000006.1"/>
</dbReference>
<protein>
    <recommendedName>
        <fullName evidence="4">DUF1376 domain-containing protein</fullName>
    </recommendedName>
</protein>
<comment type="caution">
    <text evidence="2">The sequence shown here is derived from an EMBL/GenBank/DDBJ whole genome shotgun (WGS) entry which is preliminary data.</text>
</comment>
<evidence type="ECO:0000313" key="3">
    <source>
        <dbReference type="Proteomes" id="UP001589667"/>
    </source>
</evidence>
<accession>A0ABV5SPU9</accession>
<gene>
    <name evidence="2" type="ORF">ACFFQV_04280</name>
</gene>
<feature type="compositionally biased region" description="Basic and acidic residues" evidence="1">
    <location>
        <begin position="88"/>
        <end position="105"/>
    </location>
</feature>
<keyword evidence="3" id="KW-1185">Reference proteome</keyword>
<sequence length="239" mass="27101">MQKDDRLYGRFTLDFADSPKIAPLSDQAFRTLVEMTLHSRRMLDDGFVDARIASKKWRKKSIDELCTNDTEKPSLIRVDGGFRIHDFEQHQQTRADIEKKREAGRKGGQARAQAHAKADAQAPSKLTTETETETSSSTKKRESASRGSRLDPSWLPSAGDVAKIRSECPDVDPQREHAAFVDYWIAQPGQRGVKVDWSATWRNWMRRKQSDATRGVKATPSEKARRTVMLATELLEVES</sequence>
<evidence type="ECO:0000256" key="1">
    <source>
        <dbReference type="SAM" id="MobiDB-lite"/>
    </source>
</evidence>
<evidence type="ECO:0000313" key="2">
    <source>
        <dbReference type="EMBL" id="MFB9641506.1"/>
    </source>
</evidence>
<feature type="compositionally biased region" description="Low complexity" evidence="1">
    <location>
        <begin position="109"/>
        <end position="137"/>
    </location>
</feature>
<feature type="region of interest" description="Disordered" evidence="1">
    <location>
        <begin position="88"/>
        <end position="158"/>
    </location>
</feature>
<organism evidence="2 3">
    <name type="scientific">Agromyces lapidis</name>
    <dbReference type="NCBI Taxonomy" id="279574"/>
    <lineage>
        <taxon>Bacteria</taxon>
        <taxon>Bacillati</taxon>
        <taxon>Actinomycetota</taxon>
        <taxon>Actinomycetes</taxon>
        <taxon>Micrococcales</taxon>
        <taxon>Microbacteriaceae</taxon>
        <taxon>Agromyces</taxon>
    </lineage>
</organism>
<dbReference type="Proteomes" id="UP001589667">
    <property type="component" value="Unassembled WGS sequence"/>
</dbReference>
<name>A0ABV5SPU9_9MICO</name>
<evidence type="ECO:0008006" key="4">
    <source>
        <dbReference type="Google" id="ProtNLM"/>
    </source>
</evidence>
<dbReference type="EMBL" id="JBHMBL010000001">
    <property type="protein sequence ID" value="MFB9641506.1"/>
    <property type="molecule type" value="Genomic_DNA"/>
</dbReference>
<proteinExistence type="predicted"/>